<dbReference type="GO" id="GO:0035035">
    <property type="term" value="F:histone acetyltransferase binding"/>
    <property type="evidence" value="ECO:0007669"/>
    <property type="project" value="TreeGrafter"/>
</dbReference>
<evidence type="ECO:0000259" key="2">
    <source>
        <dbReference type="SMART" id="SM01300"/>
    </source>
</evidence>
<keyword evidence="4" id="KW-1185">Reference proteome</keyword>
<name>A0AAW0W6L5_CHEQU</name>
<feature type="compositionally biased region" description="Polar residues" evidence="1">
    <location>
        <begin position="794"/>
        <end position="803"/>
    </location>
</feature>
<feature type="region of interest" description="Disordered" evidence="1">
    <location>
        <begin position="363"/>
        <end position="394"/>
    </location>
</feature>
<protein>
    <recommendedName>
        <fullName evidence="2">PEHE domain-containing protein</fullName>
    </recommendedName>
</protein>
<feature type="compositionally biased region" description="Polar residues" evidence="1">
    <location>
        <begin position="740"/>
        <end position="754"/>
    </location>
</feature>
<feature type="compositionally biased region" description="Basic residues" evidence="1">
    <location>
        <begin position="643"/>
        <end position="669"/>
    </location>
</feature>
<dbReference type="Proteomes" id="UP001445076">
    <property type="component" value="Unassembled WGS sequence"/>
</dbReference>
<dbReference type="PANTHER" id="PTHR22443">
    <property type="entry name" value="NON-SPECIFIC LETHAL 1, ISOFORM M"/>
    <property type="match status" value="1"/>
</dbReference>
<feature type="compositionally biased region" description="Low complexity" evidence="1">
    <location>
        <begin position="996"/>
        <end position="1007"/>
    </location>
</feature>
<evidence type="ECO:0000313" key="4">
    <source>
        <dbReference type="Proteomes" id="UP001445076"/>
    </source>
</evidence>
<feature type="compositionally biased region" description="Polar residues" evidence="1">
    <location>
        <begin position="1061"/>
        <end position="1080"/>
    </location>
</feature>
<dbReference type="InterPro" id="IPR026180">
    <property type="entry name" value="NSL1"/>
</dbReference>
<comment type="caution">
    <text evidence="3">The sequence shown here is derived from an EMBL/GenBank/DDBJ whole genome shotgun (WGS) entry which is preliminary data.</text>
</comment>
<dbReference type="SMART" id="SM01300">
    <property type="entry name" value="PEHE"/>
    <property type="match status" value="1"/>
</dbReference>
<feature type="region of interest" description="Disordered" evidence="1">
    <location>
        <begin position="794"/>
        <end position="895"/>
    </location>
</feature>
<evidence type="ECO:0000256" key="1">
    <source>
        <dbReference type="SAM" id="MobiDB-lite"/>
    </source>
</evidence>
<gene>
    <name evidence="3" type="ORF">OTU49_010950</name>
</gene>
<feature type="region of interest" description="Disordered" evidence="1">
    <location>
        <begin position="711"/>
        <end position="754"/>
    </location>
</feature>
<feature type="region of interest" description="Disordered" evidence="1">
    <location>
        <begin position="330"/>
        <end position="349"/>
    </location>
</feature>
<dbReference type="InterPro" id="IPR029332">
    <property type="entry name" value="PEHE_dom"/>
</dbReference>
<sequence>MAPALTEASDPQTFHVAVHHHSSGRAGDTRAGRSSSPPSAHLPLQYGGLKEPHDCTDAHLAAALANGPHRIPRLLPPSPPGAGGLACGREGCDPPPRPHAAHTTMDPPPGLPLLAEANDNPPNWCEATTMGQDTVPSHDVQDNTAPHRSPRPQPQDGDILALIGQEFANMNEVIDTLTRLADNPEVLAAVDTAALALPQHASHQPLEGQVLHQMPKEERVQLLVDELGRHQWQIQRRQARLQRRLRRVTARGLGATVSGQVRELLEHAHATLAQQREKTTLAEDGATPPTPPEVGVEALRADAMRTMSTSALVNLVRRVEASQGLARLAAASHRPTCSQPATPAPTLPEHTRSEVAAVAAEVHAAAHAHTHHDSDATETSSGGESCDETDGYNDSHTNYAPVQERAYYRYCKARAWVASRWTWLQAQVADLEYRILQQHKIYGHVRNAKGAVQLEEGSRWRGMTLRDPAHLDVHDPALTCLAAPTTRTAVNGYHSRVEDGASGSVSDGSFVSARTQGLRTIRRRRLVRAGAGLCAGLRRGGGGGRIPAVQCKCVPPLTCVLCTRLQGLVPPAAPPDPHTQPASERHARVDPTYHPVLSQPVDVSLSERFDAMLKTTDWQRQILTAKTIQPIPVARNRETSHMEKKKKKDKERKKDYKKHKKEGKGRITLKLKKSLLTGELVRDGEFKRKRMSARDAILTMKRVRLEDDDDASSVYGSSLHSSPSASPAPIDRTAHKRHSTSSNQKNKQSTTSNSYDIDNIVIPYSMAASTRVEKLEYKEIPTPKWRIVPLIPNNVHSATSGTSQEDEEEDVSEEATTARHNRSEELERKKFLQYLHMHVTSRSSRSRRTDSSGTNTPDHPLSPRAPDPASDTISPMATPPTTPLAPSEDSNQSSYLTNISSISNSCSNAISVVPSSNFATLSSQPGLVNSSSQLSLFPATSHTLSNQLFIQNSQLGSSMCNQVPSSASLSTQSSLCTSASASTLSSLLPGSRRNRTLSSSSNSNRTRGFLGTEESLAEKLEGFLPYEQRVFPLNDTEYMIMTKETDDCDIGPLSPPRDSSILETNNIDESGRSSPMSEVTDSAPEDDGRYDDTTATPKWTISGLKDATGQCVLQIHRN</sequence>
<dbReference type="AlphaFoldDB" id="A0AAW0W6L5"/>
<evidence type="ECO:0000313" key="3">
    <source>
        <dbReference type="EMBL" id="KAK8724862.1"/>
    </source>
</evidence>
<dbReference type="GO" id="GO:0044545">
    <property type="term" value="C:NSL complex"/>
    <property type="evidence" value="ECO:0007669"/>
    <property type="project" value="TreeGrafter"/>
</dbReference>
<feature type="region of interest" description="Disordered" evidence="1">
    <location>
        <begin position="985"/>
        <end position="1010"/>
    </location>
</feature>
<feature type="region of interest" description="Disordered" evidence="1">
    <location>
        <begin position="131"/>
        <end position="156"/>
    </location>
</feature>
<reference evidence="3 4" key="1">
    <citation type="journal article" date="2024" name="BMC Genomics">
        <title>Genome assembly of redclaw crayfish (Cherax quadricarinatus) provides insights into its immune adaptation and hypoxia tolerance.</title>
        <authorList>
            <person name="Liu Z."/>
            <person name="Zheng J."/>
            <person name="Li H."/>
            <person name="Fang K."/>
            <person name="Wang S."/>
            <person name="He J."/>
            <person name="Zhou D."/>
            <person name="Weng S."/>
            <person name="Chi M."/>
            <person name="Gu Z."/>
            <person name="He J."/>
            <person name="Li F."/>
            <person name="Wang M."/>
        </authorList>
    </citation>
    <scope>NUCLEOTIDE SEQUENCE [LARGE SCALE GENOMIC DNA]</scope>
    <source>
        <strain evidence="3">ZL_2023a</strain>
    </source>
</reference>
<feature type="compositionally biased region" description="Basic and acidic residues" evidence="1">
    <location>
        <begin position="821"/>
        <end position="830"/>
    </location>
</feature>
<organism evidence="3 4">
    <name type="scientific">Cherax quadricarinatus</name>
    <name type="common">Australian red claw crayfish</name>
    <dbReference type="NCBI Taxonomy" id="27406"/>
    <lineage>
        <taxon>Eukaryota</taxon>
        <taxon>Metazoa</taxon>
        <taxon>Ecdysozoa</taxon>
        <taxon>Arthropoda</taxon>
        <taxon>Crustacea</taxon>
        <taxon>Multicrustacea</taxon>
        <taxon>Malacostraca</taxon>
        <taxon>Eumalacostraca</taxon>
        <taxon>Eucarida</taxon>
        <taxon>Decapoda</taxon>
        <taxon>Pleocyemata</taxon>
        <taxon>Astacidea</taxon>
        <taxon>Parastacoidea</taxon>
        <taxon>Parastacidae</taxon>
        <taxon>Cherax</taxon>
    </lineage>
</organism>
<feature type="domain" description="PEHE" evidence="2">
    <location>
        <begin position="780"/>
        <end position="926"/>
    </location>
</feature>
<feature type="region of interest" description="Disordered" evidence="1">
    <location>
        <begin position="629"/>
        <end position="669"/>
    </location>
</feature>
<feature type="compositionally biased region" description="Low complexity" evidence="1">
    <location>
        <begin position="717"/>
        <end position="729"/>
    </location>
</feature>
<dbReference type="EMBL" id="JARKIK010000084">
    <property type="protein sequence ID" value="KAK8724862.1"/>
    <property type="molecule type" value="Genomic_DNA"/>
</dbReference>
<dbReference type="PANTHER" id="PTHR22443:SF18">
    <property type="entry name" value="NON-SPECIFIC LETHAL 1, ISOFORM M"/>
    <property type="match status" value="1"/>
</dbReference>
<feature type="region of interest" description="Disordered" evidence="1">
    <location>
        <begin position="1046"/>
        <end position="1098"/>
    </location>
</feature>
<feature type="region of interest" description="Disordered" evidence="1">
    <location>
        <begin position="18"/>
        <end position="41"/>
    </location>
</feature>
<feature type="compositionally biased region" description="Acidic residues" evidence="1">
    <location>
        <begin position="804"/>
        <end position="813"/>
    </location>
</feature>
<proteinExistence type="predicted"/>
<accession>A0AAW0W6L5</accession>